<dbReference type="AlphaFoldDB" id="A0A1G5ZBM8"/>
<reference evidence="2" key="1">
    <citation type="submission" date="2016-10" db="EMBL/GenBank/DDBJ databases">
        <authorList>
            <person name="Varghese N."/>
            <person name="Submissions S."/>
        </authorList>
    </citation>
    <scope>NUCLEOTIDE SEQUENCE [LARGE SCALE GENOMIC DNA]</scope>
    <source>
        <strain evidence="2">DSM 22703</strain>
    </source>
</reference>
<protein>
    <submittedName>
        <fullName evidence="1">Uncharacterized protein</fullName>
    </submittedName>
</protein>
<evidence type="ECO:0000313" key="2">
    <source>
        <dbReference type="Proteomes" id="UP000198756"/>
    </source>
</evidence>
<dbReference type="Proteomes" id="UP000198756">
    <property type="component" value="Unassembled WGS sequence"/>
</dbReference>
<gene>
    <name evidence="1" type="ORF">SAMN03080617_03560</name>
</gene>
<evidence type="ECO:0000313" key="1">
    <source>
        <dbReference type="EMBL" id="SDA92358.1"/>
    </source>
</evidence>
<sequence>MSDSPKKYRLDRTAFQARNASEQVNYGKEHQKLTWQERLRIHQYLNSIAYGYDLNNPPRMDKTFFQIKKRE</sequence>
<dbReference type="RefSeq" id="WP_092732964.1">
    <property type="nucleotide sequence ID" value="NZ_FMXE01000032.1"/>
</dbReference>
<organism evidence="1 2">
    <name type="scientific">Algoriphagus alkaliphilus</name>
    <dbReference type="NCBI Taxonomy" id="279824"/>
    <lineage>
        <taxon>Bacteria</taxon>
        <taxon>Pseudomonadati</taxon>
        <taxon>Bacteroidota</taxon>
        <taxon>Cytophagia</taxon>
        <taxon>Cytophagales</taxon>
        <taxon>Cyclobacteriaceae</taxon>
        <taxon>Algoriphagus</taxon>
    </lineage>
</organism>
<dbReference type="EMBL" id="FMXE01000032">
    <property type="protein sequence ID" value="SDA92358.1"/>
    <property type="molecule type" value="Genomic_DNA"/>
</dbReference>
<proteinExistence type="predicted"/>
<accession>A0A1G5ZBM8</accession>
<dbReference type="OrthoDB" id="1366124at2"/>
<dbReference type="STRING" id="279824.SAMN03080617_03560"/>
<name>A0A1G5ZBM8_9BACT</name>
<keyword evidence="2" id="KW-1185">Reference proteome</keyword>